<evidence type="ECO:0000313" key="3">
    <source>
        <dbReference type="EMBL" id="EPR79067.1"/>
    </source>
</evidence>
<dbReference type="FunFam" id="1.10.238.10:FF:000003">
    <property type="entry name" value="Calmodulin A"/>
    <property type="match status" value="1"/>
</dbReference>
<dbReference type="PANTHER" id="PTHR23048:SF32">
    <property type="entry name" value="DYNEIN REGULATORY COMPLEX PROTEIN 8"/>
    <property type="match status" value="1"/>
</dbReference>
<gene>
    <name evidence="3" type="ORF">SLOPH_174</name>
</gene>
<dbReference type="VEuPathDB" id="MicrosporidiaDB:SLOPH_174"/>
<dbReference type="GO" id="GO:0005509">
    <property type="term" value="F:calcium ion binding"/>
    <property type="evidence" value="ECO:0007669"/>
    <property type="project" value="InterPro"/>
</dbReference>
<dbReference type="GO" id="GO:0016460">
    <property type="term" value="C:myosin II complex"/>
    <property type="evidence" value="ECO:0007669"/>
    <property type="project" value="TreeGrafter"/>
</dbReference>
<keyword evidence="1" id="KW-0677">Repeat</keyword>
<dbReference type="Gene3D" id="1.10.238.10">
    <property type="entry name" value="EF-hand"/>
    <property type="match status" value="2"/>
</dbReference>
<evidence type="ECO:0000256" key="1">
    <source>
        <dbReference type="ARBA" id="ARBA00022737"/>
    </source>
</evidence>
<dbReference type="Pfam" id="PF13499">
    <property type="entry name" value="EF-hand_7"/>
    <property type="match status" value="1"/>
</dbReference>
<evidence type="ECO:0000313" key="4">
    <source>
        <dbReference type="Proteomes" id="UP000014978"/>
    </source>
</evidence>
<accession>S7WB78</accession>
<feature type="domain" description="EF-hand" evidence="2">
    <location>
        <begin position="72"/>
        <end position="107"/>
    </location>
</feature>
<dbReference type="InterPro" id="IPR002048">
    <property type="entry name" value="EF_hand_dom"/>
</dbReference>
<dbReference type="InterPro" id="IPR011992">
    <property type="entry name" value="EF-hand-dom_pair"/>
</dbReference>
<comment type="caution">
    <text evidence="3">The sequence shown here is derived from an EMBL/GenBank/DDBJ whole genome shotgun (WGS) entry which is preliminary data.</text>
</comment>
<organism evidence="3 4">
    <name type="scientific">Spraguea lophii (strain 42_110)</name>
    <name type="common">Microsporidian parasite</name>
    <dbReference type="NCBI Taxonomy" id="1358809"/>
    <lineage>
        <taxon>Eukaryota</taxon>
        <taxon>Fungi</taxon>
        <taxon>Fungi incertae sedis</taxon>
        <taxon>Microsporidia</taxon>
        <taxon>Spragueidae</taxon>
        <taxon>Spraguea</taxon>
    </lineage>
</organism>
<dbReference type="InParanoid" id="S7WB78"/>
<dbReference type="STRING" id="1358809.S7WB78"/>
<dbReference type="OrthoDB" id="26525at2759"/>
<dbReference type="HOGENOM" id="CLU_152676_0_0_1"/>
<dbReference type="EMBL" id="ATCN01000414">
    <property type="protein sequence ID" value="EPR79067.1"/>
    <property type="molecule type" value="Genomic_DNA"/>
</dbReference>
<dbReference type="SUPFAM" id="SSF47473">
    <property type="entry name" value="EF-hand"/>
    <property type="match status" value="1"/>
</dbReference>
<name>S7WB78_SPRLO</name>
<evidence type="ECO:0000259" key="2">
    <source>
        <dbReference type="PROSITE" id="PS50222"/>
    </source>
</evidence>
<reference evidence="4" key="1">
    <citation type="journal article" date="2013" name="PLoS Genet.">
        <title>The genome of Spraguea lophii and the basis of host-microsporidian interactions.</title>
        <authorList>
            <person name="Campbell S.E."/>
            <person name="Williams T.A."/>
            <person name="Yousuf A."/>
            <person name="Soanes D.M."/>
            <person name="Paszkiewicz K.H."/>
            <person name="Williams B.A.P."/>
        </authorList>
    </citation>
    <scope>NUCLEOTIDE SEQUENCE [LARGE SCALE GENOMIC DNA]</scope>
    <source>
        <strain evidence="4">42_110</strain>
    </source>
</reference>
<sequence>MTSSEKELKIFRLFTKGHNDYVEKKNLADMLRHLGHTVTNNDVEKILSEIEGDKLSFSDFQKISKDMVKNNISKEDIKKAFKTFDPENTGFIDIKVLKDILIGGVEKFTEEELEEVVNILGPNAEGMINYDNFIKKCY</sequence>
<proteinExistence type="predicted"/>
<dbReference type="OMA" id="MMAKQMR"/>
<dbReference type="FunCoup" id="S7WB78">
    <property type="interactions" value="78"/>
</dbReference>
<keyword evidence="4" id="KW-1185">Reference proteome</keyword>
<protein>
    <submittedName>
        <fullName evidence="3">Calmodulin</fullName>
    </submittedName>
</protein>
<dbReference type="PROSITE" id="PS50222">
    <property type="entry name" value="EF_HAND_2"/>
    <property type="match status" value="1"/>
</dbReference>
<dbReference type="PANTHER" id="PTHR23048">
    <property type="entry name" value="MYOSIN LIGHT CHAIN 1, 3"/>
    <property type="match status" value="1"/>
</dbReference>
<dbReference type="AlphaFoldDB" id="S7WB78"/>
<dbReference type="Proteomes" id="UP000014978">
    <property type="component" value="Unassembled WGS sequence"/>
</dbReference>
<dbReference type="InterPro" id="IPR050230">
    <property type="entry name" value="CALM/Myosin/TropC-like"/>
</dbReference>